<dbReference type="InterPro" id="IPR032557">
    <property type="entry name" value="DUF4935"/>
</dbReference>
<reference evidence="2 3" key="1">
    <citation type="journal article" date="2005" name="Proc. Natl. Acad. Sci. U.S.A.">
        <title>Comparison of the complete genome sequences of Pseudomonas syringae pv. syringae B728a and pv. tomato DC3000.</title>
        <authorList>
            <person name="Feil H."/>
            <person name="Feil W.S."/>
            <person name="Chain P."/>
            <person name="Larimer F."/>
            <person name="Dibartolo G."/>
            <person name="Copeland A."/>
            <person name="Lykidis A."/>
            <person name="Trong S."/>
            <person name="Nolan M."/>
            <person name="Goltsman E."/>
            <person name="Thiel J."/>
            <person name="Malfatti S."/>
            <person name="Loper J.E."/>
            <person name="Lapidus A."/>
            <person name="Detter J.C."/>
            <person name="Land M."/>
            <person name="Richardson P.M."/>
            <person name="Kyrpides N.C."/>
            <person name="Ivanova N."/>
            <person name="Lindow S.E."/>
        </authorList>
    </citation>
    <scope>NUCLEOTIDE SEQUENCE [LARGE SCALE GENOMIC DNA]</scope>
    <source>
        <strain evidence="2 3">B728a</strain>
    </source>
</reference>
<evidence type="ECO:0000313" key="2">
    <source>
        <dbReference type="EMBL" id="AAY39544.1"/>
    </source>
</evidence>
<evidence type="ECO:0000259" key="1">
    <source>
        <dbReference type="Pfam" id="PF16289"/>
    </source>
</evidence>
<proteinExistence type="predicted"/>
<dbReference type="PATRIC" id="fig|205918.7.peg.4652"/>
<dbReference type="HOGENOM" id="CLU_741422_0_0_6"/>
<organism evidence="2 3">
    <name type="scientific">Pseudomonas syringae pv. syringae (strain B728a)</name>
    <dbReference type="NCBI Taxonomy" id="205918"/>
    <lineage>
        <taxon>Bacteria</taxon>
        <taxon>Pseudomonadati</taxon>
        <taxon>Pseudomonadota</taxon>
        <taxon>Gammaproteobacteria</taxon>
        <taxon>Pseudomonadales</taxon>
        <taxon>Pseudomonadaceae</taxon>
        <taxon>Pseudomonas</taxon>
        <taxon>Pseudomonas syringae</taxon>
    </lineage>
</organism>
<dbReference type="eggNOG" id="ENOG5032X84">
    <property type="taxonomic scope" value="Bacteria"/>
</dbReference>
<dbReference type="KEGG" id="psb:Psyr_4514"/>
<dbReference type="RefSeq" id="WP_011269085.1">
    <property type="nucleotide sequence ID" value="NC_007005.1"/>
</dbReference>
<gene>
    <name evidence="2" type="ordered locus">Psyr_4514</name>
</gene>
<evidence type="ECO:0000313" key="3">
    <source>
        <dbReference type="Proteomes" id="UP000000426"/>
    </source>
</evidence>
<sequence>MWVVLDTNIYFNQWLLEGANFRVFRNFCHNTGAKLLLPEIVRQEVQNKYDGELSQARTELERLATKFGKLGVEGLPSSVSGEEYDFGQLVREQYRSVSMVEYSSVSHDQLVHKALTPKLPFREKEKGYRDALLWLSILDYVKASDFEGPIHFINANSKDFYSSKSGNVTLHDDLKEDLHARGMDTNVIPYVSLSEFVVAHVLQELHDVDWQEFYSEFNGELDDNICVETIAWLDERSLTVLREKLVEANYPSYMMDGVFAATFEAWEGIEDSDIVTMRKIDEDRYFIEYAFDIRVLEIKLLSSPTAHTQGYLGAYIDVEVDNDLVTTSFFTRADFKASVVFNITRELVEDIDVTFFKLRSR</sequence>
<accession>Q4ZMS8</accession>
<dbReference type="AlphaFoldDB" id="Q4ZMS8"/>
<feature type="domain" description="DUF4935" evidence="1">
    <location>
        <begin position="3"/>
        <end position="160"/>
    </location>
</feature>
<name>Q4ZMS8_PSEU2</name>
<dbReference type="OrthoDB" id="7010539at2"/>
<dbReference type="Pfam" id="PF16289">
    <property type="entry name" value="PIN_12"/>
    <property type="match status" value="1"/>
</dbReference>
<dbReference type="EMBL" id="CP000075">
    <property type="protein sequence ID" value="AAY39544.1"/>
    <property type="molecule type" value="Genomic_DNA"/>
</dbReference>
<protein>
    <recommendedName>
        <fullName evidence="1">DUF4935 domain-containing protein</fullName>
    </recommendedName>
</protein>
<dbReference type="Proteomes" id="UP000000426">
    <property type="component" value="Chromosome"/>
</dbReference>